<dbReference type="AlphaFoldDB" id="A0A0G4IUU3"/>
<dbReference type="EMBL" id="CDSF01000088">
    <property type="protein sequence ID" value="CEO98904.1"/>
    <property type="molecule type" value="Genomic_DNA"/>
</dbReference>
<gene>
    <name evidence="2" type="ORF">PBRA_007018</name>
</gene>
<sequence length="675" mass="75774">MRTPTVQCRLCMSKSSRRSSATNASNDALLAQLEDRTSEKRPKRQSRSTGRQFRQASKESIDLEPMFATAEDNPSSAHYNIGCKPDDEDTVADVDHPENKHERSRTLAHIREIEKFQNVAVLPDCASLPVWNFADEPLRCSALVFDGSLIMSPPEVKLAVPPYEIRKTFIEGLRDEPTPAVLPMDLAAGDGIDGDKDNLSSSDRAWNDYLLMTNDDLVGEITQDYPKASFDQQFWKWAPTILKPATVRRTRQRVDDDNDFEDVPMLASAQALALKFGRMLLERARRRLRLRHRRTGSNVDRVSRELLNSSTAAKVTTDTTRAPRPRPTPEDVSVTAPEQSRTPMASAPASAPAEIVDISPTVKLPTLSWPAWKPAGEGRSPAVQPSALRQRNVFLQRYQPDRYRQLVAEELPTPEARVDRLCGILQASDEDRQLLSKTYLGTSVRPDLLNVILRQWEECAIWIAMREDLLVELALFETVGSDPWRLFLGTSDVRLREMSTRASLQSLLRIATRAVLQALEHVKGPVRFAGQDYREKMRTDEGNVSRELCRHPSTPDVEMATAQLISRAKALSYWATPGRVDGRSRKEQVVDLLTHLPAPVNPYLAPIRSQNRIRPIPQSLQTPQTARIVVEPVSTEPNDLMDDDMSQRRTQSLPAFITACSLETGLPVITSIPTT</sequence>
<keyword evidence="3" id="KW-1185">Reference proteome</keyword>
<reference evidence="2 3" key="1">
    <citation type="submission" date="2015-02" db="EMBL/GenBank/DDBJ databases">
        <authorList>
            <person name="Chooi Y.-H."/>
        </authorList>
    </citation>
    <scope>NUCLEOTIDE SEQUENCE [LARGE SCALE GENOMIC DNA]</scope>
    <source>
        <strain evidence="2">E3</strain>
    </source>
</reference>
<proteinExistence type="predicted"/>
<organism evidence="2 3">
    <name type="scientific">Plasmodiophora brassicae</name>
    <name type="common">Clubroot disease agent</name>
    <dbReference type="NCBI Taxonomy" id="37360"/>
    <lineage>
        <taxon>Eukaryota</taxon>
        <taxon>Sar</taxon>
        <taxon>Rhizaria</taxon>
        <taxon>Endomyxa</taxon>
        <taxon>Phytomyxea</taxon>
        <taxon>Plasmodiophorida</taxon>
        <taxon>Plasmodiophoridae</taxon>
        <taxon>Plasmodiophora</taxon>
    </lineage>
</organism>
<feature type="region of interest" description="Disordered" evidence="1">
    <location>
        <begin position="14"/>
        <end position="64"/>
    </location>
</feature>
<name>A0A0G4IUU3_PLABS</name>
<evidence type="ECO:0000256" key="1">
    <source>
        <dbReference type="SAM" id="MobiDB-lite"/>
    </source>
</evidence>
<accession>A0A0G4IUU3</accession>
<evidence type="ECO:0000313" key="2">
    <source>
        <dbReference type="EMBL" id="CEO98904.1"/>
    </source>
</evidence>
<protein>
    <submittedName>
        <fullName evidence="2">Uncharacterized protein</fullName>
    </submittedName>
</protein>
<feature type="region of interest" description="Disordered" evidence="1">
    <location>
        <begin position="306"/>
        <end position="352"/>
    </location>
</feature>
<dbReference type="Proteomes" id="UP000039324">
    <property type="component" value="Unassembled WGS sequence"/>
</dbReference>
<evidence type="ECO:0000313" key="3">
    <source>
        <dbReference type="Proteomes" id="UP000039324"/>
    </source>
</evidence>